<evidence type="ECO:0000256" key="4">
    <source>
        <dbReference type="ARBA" id="ARBA00022692"/>
    </source>
</evidence>
<dbReference type="AlphaFoldDB" id="A0A179FDH0"/>
<organism evidence="13 14">
    <name type="scientific">Pochonia chlamydosporia 170</name>
    <dbReference type="NCBI Taxonomy" id="1380566"/>
    <lineage>
        <taxon>Eukaryota</taxon>
        <taxon>Fungi</taxon>
        <taxon>Dikarya</taxon>
        <taxon>Ascomycota</taxon>
        <taxon>Pezizomycotina</taxon>
        <taxon>Sordariomycetes</taxon>
        <taxon>Hypocreomycetidae</taxon>
        <taxon>Hypocreales</taxon>
        <taxon>Clavicipitaceae</taxon>
        <taxon>Pochonia</taxon>
    </lineage>
</organism>
<dbReference type="GO" id="GO:0009272">
    <property type="term" value="P:fungal-type cell wall biogenesis"/>
    <property type="evidence" value="ECO:0007669"/>
    <property type="project" value="TreeGrafter"/>
</dbReference>
<dbReference type="PANTHER" id="PTHR28285">
    <property type="entry name" value="PROTEIN BIG1"/>
    <property type="match status" value="1"/>
</dbReference>
<dbReference type="Pfam" id="PF20520">
    <property type="entry name" value="Ac45-VOA1_TM"/>
    <property type="match status" value="1"/>
</dbReference>
<reference evidence="13 14" key="1">
    <citation type="journal article" date="2016" name="PLoS Pathog.">
        <title>Biosynthesis of antibiotic leucinostatins in bio-control fungus Purpureocillium lilacinum and their inhibition on phytophthora revealed by genome mining.</title>
        <authorList>
            <person name="Wang G."/>
            <person name="Liu Z."/>
            <person name="Lin R."/>
            <person name="Li E."/>
            <person name="Mao Z."/>
            <person name="Ling J."/>
            <person name="Yang Y."/>
            <person name="Yin W.B."/>
            <person name="Xie B."/>
        </authorList>
    </citation>
    <scope>NUCLEOTIDE SEQUENCE [LARGE SCALE GENOMIC DNA]</scope>
    <source>
        <strain evidence="13">170</strain>
    </source>
</reference>
<feature type="chain" id="PRO_5008101551" description="Protein BIG1" evidence="11">
    <location>
        <begin position="19"/>
        <end position="271"/>
    </location>
</feature>
<keyword evidence="6" id="KW-0256">Endoplasmic reticulum</keyword>
<dbReference type="GO" id="GO:0006078">
    <property type="term" value="P:(1-&gt;6)-beta-D-glucan biosynthetic process"/>
    <property type="evidence" value="ECO:0007669"/>
    <property type="project" value="TreeGrafter"/>
</dbReference>
<feature type="domain" description="V-type proton ATPase subunit S1/VOA1 transmembrane" evidence="12">
    <location>
        <begin position="221"/>
        <end position="260"/>
    </location>
</feature>
<evidence type="ECO:0000256" key="11">
    <source>
        <dbReference type="SAM" id="SignalP"/>
    </source>
</evidence>
<feature type="signal peptide" evidence="11">
    <location>
        <begin position="1"/>
        <end position="18"/>
    </location>
</feature>
<keyword evidence="9" id="KW-0961">Cell wall biogenesis/degradation</keyword>
<evidence type="ECO:0000256" key="10">
    <source>
        <dbReference type="SAM" id="Phobius"/>
    </source>
</evidence>
<dbReference type="STRING" id="1380566.A0A179FDH0"/>
<evidence type="ECO:0000313" key="13">
    <source>
        <dbReference type="EMBL" id="OAQ63532.1"/>
    </source>
</evidence>
<evidence type="ECO:0000256" key="6">
    <source>
        <dbReference type="ARBA" id="ARBA00022824"/>
    </source>
</evidence>
<dbReference type="PANTHER" id="PTHR28285:SF1">
    <property type="entry name" value="PROTEIN BIG1"/>
    <property type="match status" value="1"/>
</dbReference>
<evidence type="ECO:0000259" key="12">
    <source>
        <dbReference type="Pfam" id="PF20520"/>
    </source>
</evidence>
<keyword evidence="14" id="KW-1185">Reference proteome</keyword>
<keyword evidence="5 11" id="KW-0732">Signal</keyword>
<evidence type="ECO:0000256" key="7">
    <source>
        <dbReference type="ARBA" id="ARBA00022989"/>
    </source>
</evidence>
<dbReference type="InterPro" id="IPR046756">
    <property type="entry name" value="VAS1/VOA1_TM"/>
</dbReference>
<evidence type="ECO:0000313" key="14">
    <source>
        <dbReference type="Proteomes" id="UP000078397"/>
    </source>
</evidence>
<keyword evidence="8 10" id="KW-0472">Membrane</keyword>
<evidence type="ECO:0000256" key="3">
    <source>
        <dbReference type="ARBA" id="ARBA00022089"/>
    </source>
</evidence>
<dbReference type="GO" id="GO:0005789">
    <property type="term" value="C:endoplasmic reticulum membrane"/>
    <property type="evidence" value="ECO:0007669"/>
    <property type="project" value="UniProtKB-SubCell"/>
</dbReference>
<proteinExistence type="inferred from homology"/>
<dbReference type="EMBL" id="LSBJ02000006">
    <property type="protein sequence ID" value="OAQ63532.1"/>
    <property type="molecule type" value="Genomic_DNA"/>
</dbReference>
<evidence type="ECO:0000256" key="1">
    <source>
        <dbReference type="ARBA" id="ARBA00004115"/>
    </source>
</evidence>
<dbReference type="KEGG" id="pchm:VFPPC_14656"/>
<dbReference type="OrthoDB" id="9985059at2759"/>
<comment type="similarity">
    <text evidence="2">Belongs to the BIG1 family.</text>
</comment>
<gene>
    <name evidence="13" type="ORF">VFPPC_14656</name>
</gene>
<protein>
    <recommendedName>
        <fullName evidence="3">Protein BIG1</fullName>
    </recommendedName>
</protein>
<name>A0A179FDH0_METCM</name>
<evidence type="ECO:0000256" key="9">
    <source>
        <dbReference type="ARBA" id="ARBA00023316"/>
    </source>
</evidence>
<comment type="subcellular location">
    <subcellularLocation>
        <location evidence="1">Endoplasmic reticulum membrane</location>
        <topology evidence="1">Single-pass type I membrane protein</topology>
    </subcellularLocation>
</comment>
<dbReference type="InterPro" id="IPR037654">
    <property type="entry name" value="Big1"/>
</dbReference>
<dbReference type="RefSeq" id="XP_018141112.1">
    <property type="nucleotide sequence ID" value="XM_018292424.1"/>
</dbReference>
<evidence type="ECO:0000256" key="8">
    <source>
        <dbReference type="ARBA" id="ARBA00023136"/>
    </source>
</evidence>
<comment type="caution">
    <text evidence="13">The sequence shown here is derived from an EMBL/GenBank/DDBJ whole genome shotgun (WGS) entry which is preliminary data.</text>
</comment>
<dbReference type="GO" id="GO:0071555">
    <property type="term" value="P:cell wall organization"/>
    <property type="evidence" value="ECO:0007669"/>
    <property type="project" value="UniProtKB-KW"/>
</dbReference>
<feature type="transmembrane region" description="Helical" evidence="10">
    <location>
        <begin position="222"/>
        <end position="245"/>
    </location>
</feature>
<evidence type="ECO:0000256" key="5">
    <source>
        <dbReference type="ARBA" id="ARBA00022729"/>
    </source>
</evidence>
<dbReference type="GeneID" id="28856418"/>
<accession>A0A179FDH0</accession>
<evidence type="ECO:0000256" key="2">
    <source>
        <dbReference type="ARBA" id="ARBA00008203"/>
    </source>
</evidence>
<dbReference type="Proteomes" id="UP000078397">
    <property type="component" value="Unassembled WGS sequence"/>
</dbReference>
<keyword evidence="7 10" id="KW-1133">Transmembrane helix</keyword>
<keyword evidence="4 10" id="KW-0812">Transmembrane</keyword>
<sequence>MRFQTLASALALPGAAFAFADSSPWVMLSTSTIRQSSNANQIQTSSDVISFSRNILDECPTDRYLIVTQPGINAADLRQGNCLMPHFCKAVENPRIKGKYTVAEVVGDVTKASLDEHVKLACNKKGKTAAVSSVHLGPLSSATRSQDLASNDASLASQLDAVTAGDSYTILFYATPREPLYESHFIEPVHMDMKRDMGSATLRRQDNETEFNKLPLFEKYQFFTPGIFMGIVVAVVLLSILGAGIRGLASLEVSYGAFDKEMGPAAQKKQQ</sequence>